<dbReference type="VEuPathDB" id="FungiDB:LEMA_P047690.1"/>
<dbReference type="AlphaFoldDB" id="E5R593"/>
<protein>
    <submittedName>
        <fullName evidence="1">Predicted protein</fullName>
    </submittedName>
</protein>
<reference evidence="2" key="1">
    <citation type="journal article" date="2011" name="Nat. Commun.">
        <title>Effector diversification within compartments of the Leptosphaeria maculans genome affected by Repeat-Induced Point mutations.</title>
        <authorList>
            <person name="Rouxel T."/>
            <person name="Grandaubert J."/>
            <person name="Hane J.K."/>
            <person name="Hoede C."/>
            <person name="van de Wouw A.P."/>
            <person name="Couloux A."/>
            <person name="Dominguez V."/>
            <person name="Anthouard V."/>
            <person name="Bally P."/>
            <person name="Bourras S."/>
            <person name="Cozijnsen A.J."/>
            <person name="Ciuffetti L.M."/>
            <person name="Degrave A."/>
            <person name="Dilmaghani A."/>
            <person name="Duret L."/>
            <person name="Fudal I."/>
            <person name="Goodwin S.B."/>
            <person name="Gout L."/>
            <person name="Glaser N."/>
            <person name="Linglin J."/>
            <person name="Kema G.H.J."/>
            <person name="Lapalu N."/>
            <person name="Lawrence C.B."/>
            <person name="May K."/>
            <person name="Meyer M."/>
            <person name="Ollivier B."/>
            <person name="Poulain J."/>
            <person name="Schoch C.L."/>
            <person name="Simon A."/>
            <person name="Spatafora J.W."/>
            <person name="Stachowiak A."/>
            <person name="Turgeon B.G."/>
            <person name="Tyler B.M."/>
            <person name="Vincent D."/>
            <person name="Weissenbach J."/>
            <person name="Amselem J."/>
            <person name="Quesneville H."/>
            <person name="Oliver R.P."/>
            <person name="Wincker P."/>
            <person name="Balesdent M.-H."/>
            <person name="Howlett B.J."/>
        </authorList>
    </citation>
    <scope>NUCLEOTIDE SEQUENCE [LARGE SCALE GENOMIC DNA]</scope>
    <source>
        <strain evidence="2">JN3 / isolate v23.1.3 / race Av1-4-5-6-7-8</strain>
    </source>
</reference>
<dbReference type="EMBL" id="FP929083">
    <property type="protein sequence ID" value="CBX92063.1"/>
    <property type="molecule type" value="Genomic_DNA"/>
</dbReference>
<accession>E5R593</accession>
<name>E5R593_LEPMJ</name>
<proteinExistence type="predicted"/>
<sequence>MPPFPHLPQAKKPTRAKVKPRQWVLFPTVTNEKTPISPLKKIGLQPKCTP</sequence>
<evidence type="ECO:0000313" key="2">
    <source>
        <dbReference type="Proteomes" id="UP000002668"/>
    </source>
</evidence>
<dbReference type="InParanoid" id="E5R593"/>
<evidence type="ECO:0000313" key="1">
    <source>
        <dbReference type="EMBL" id="CBX92063.1"/>
    </source>
</evidence>
<gene>
    <name evidence="1" type="ORF">LEMA_P047690.1</name>
</gene>
<organism evidence="2">
    <name type="scientific">Leptosphaeria maculans (strain JN3 / isolate v23.1.3 / race Av1-4-5-6-7-8)</name>
    <name type="common">Blackleg fungus</name>
    <name type="synonym">Phoma lingam</name>
    <dbReference type="NCBI Taxonomy" id="985895"/>
    <lineage>
        <taxon>Eukaryota</taxon>
        <taxon>Fungi</taxon>
        <taxon>Dikarya</taxon>
        <taxon>Ascomycota</taxon>
        <taxon>Pezizomycotina</taxon>
        <taxon>Dothideomycetes</taxon>
        <taxon>Pleosporomycetidae</taxon>
        <taxon>Pleosporales</taxon>
        <taxon>Pleosporineae</taxon>
        <taxon>Leptosphaeriaceae</taxon>
        <taxon>Plenodomus</taxon>
        <taxon>Plenodomus lingam/Leptosphaeria maculans species complex</taxon>
    </lineage>
</organism>
<dbReference type="HOGENOM" id="CLU_3125330_0_0_1"/>
<keyword evidence="2" id="KW-1185">Reference proteome</keyword>
<dbReference type="Proteomes" id="UP000002668">
    <property type="component" value="Genome"/>
</dbReference>